<evidence type="ECO:0000313" key="7">
    <source>
        <dbReference type="EMBL" id="WZJ23490.1"/>
    </source>
</evidence>
<organism evidence="7 8">
    <name type="scientific">Azonexus hydrophilus</name>
    <dbReference type="NCBI Taxonomy" id="418702"/>
    <lineage>
        <taxon>Bacteria</taxon>
        <taxon>Pseudomonadati</taxon>
        <taxon>Pseudomonadota</taxon>
        <taxon>Betaproteobacteria</taxon>
        <taxon>Rhodocyclales</taxon>
        <taxon>Azonexaceae</taxon>
        <taxon>Azonexus</taxon>
    </lineage>
</organism>
<evidence type="ECO:0000256" key="5">
    <source>
        <dbReference type="SAM" id="Phobius"/>
    </source>
</evidence>
<name>A0ABZ2XQ57_9RHOO</name>
<dbReference type="EMBL" id="CP151407">
    <property type="protein sequence ID" value="WZJ23490.1"/>
    <property type="molecule type" value="Genomic_DNA"/>
</dbReference>
<evidence type="ECO:0000256" key="6">
    <source>
        <dbReference type="SAM" id="SignalP"/>
    </source>
</evidence>
<sequence>MKLLAKYGLGALLLTLTASAFAAGADTAVNEVIESVFNKAGSIVTGSPFAAIGAGLFKIILGILISWKAIKIVLDISPFQMVIAELVQLILLAGIASFFLQPNTQKELADGFTSLANTAMSAAGGSIDVSSPASGIINTMGVGMQAIDNLWGALTPQEAEKKGFFDGVTAWLKTAWDEGPVGSILYGIAGVIYKGLITMAIIACTGIYIAIMIMTQIMINIGLMLAPLFVPWLLWPATAFLFEGWLRFMITTGIQKIVGAVLFGMTAGMLTQVGTLANTAAATAEFNAFAYAATAIILLIMVTMMVSVNSIAGGLVTGMPSVRFMPPAAMMTGGMSKGANTTAGKMAGGIGGAAQGAAAGFAAGKGLGAGARASLAATGAKSGAKEGWTTGGQEGAGMMAARGAGRIGGAGGSLAVGAARSGTGAAKAGVAAAKARFGKP</sequence>
<evidence type="ECO:0000313" key="8">
    <source>
        <dbReference type="Proteomes" id="UP001479520"/>
    </source>
</evidence>
<evidence type="ECO:0000256" key="1">
    <source>
        <dbReference type="ARBA" id="ARBA00004141"/>
    </source>
</evidence>
<dbReference type="Pfam" id="PF04610">
    <property type="entry name" value="TrbL"/>
    <property type="match status" value="1"/>
</dbReference>
<evidence type="ECO:0000256" key="4">
    <source>
        <dbReference type="ARBA" id="ARBA00023136"/>
    </source>
</evidence>
<keyword evidence="2 5" id="KW-0812">Transmembrane</keyword>
<accession>A0ABZ2XQ57</accession>
<comment type="subcellular location">
    <subcellularLocation>
        <location evidence="1">Membrane</location>
        <topology evidence="1">Multi-pass membrane protein</topology>
    </subcellularLocation>
</comment>
<keyword evidence="8" id="KW-1185">Reference proteome</keyword>
<dbReference type="Proteomes" id="UP001479520">
    <property type="component" value="Plasmid unnamed1"/>
</dbReference>
<reference evidence="7 8" key="1">
    <citation type="submission" date="2024-04" db="EMBL/GenBank/DDBJ databases">
        <title>Dissimilatory iodate-reducing microorganisms contribute to the enrichment of iodine in groundwater.</title>
        <authorList>
            <person name="Jiang Z."/>
        </authorList>
    </citation>
    <scope>NUCLEOTIDE SEQUENCE [LARGE SCALE GENOMIC DNA]</scope>
    <source>
        <strain evidence="7 8">NCP973</strain>
        <plasmid evidence="7 8">unnamed1</plasmid>
    </source>
</reference>
<dbReference type="RefSeq" id="WP_341744802.1">
    <property type="nucleotide sequence ID" value="NZ_CP151407.1"/>
</dbReference>
<keyword evidence="7" id="KW-0614">Plasmid</keyword>
<gene>
    <name evidence="7" type="ORF">AADV58_17185</name>
</gene>
<keyword evidence="6" id="KW-0732">Signal</keyword>
<keyword evidence="4 5" id="KW-0472">Membrane</keyword>
<keyword evidence="3 5" id="KW-1133">Transmembrane helix</keyword>
<evidence type="ECO:0000256" key="2">
    <source>
        <dbReference type="ARBA" id="ARBA00022692"/>
    </source>
</evidence>
<feature type="transmembrane region" description="Helical" evidence="5">
    <location>
        <begin position="289"/>
        <end position="316"/>
    </location>
</feature>
<feature type="signal peptide" evidence="6">
    <location>
        <begin position="1"/>
        <end position="22"/>
    </location>
</feature>
<feature type="transmembrane region" description="Helical" evidence="5">
    <location>
        <begin position="184"/>
        <end position="210"/>
    </location>
</feature>
<evidence type="ECO:0000256" key="3">
    <source>
        <dbReference type="ARBA" id="ARBA00022989"/>
    </source>
</evidence>
<dbReference type="InterPro" id="IPR007688">
    <property type="entry name" value="Conjugal_tfr_TrbL/VirB6"/>
</dbReference>
<feature type="transmembrane region" description="Helical" evidence="5">
    <location>
        <begin position="79"/>
        <end position="100"/>
    </location>
</feature>
<proteinExistence type="predicted"/>
<feature type="transmembrane region" description="Helical" evidence="5">
    <location>
        <begin position="217"/>
        <end position="237"/>
    </location>
</feature>
<feature type="transmembrane region" description="Helical" evidence="5">
    <location>
        <begin position="257"/>
        <end position="277"/>
    </location>
</feature>
<protein>
    <submittedName>
        <fullName evidence="7">Type IV secretion system protein</fullName>
    </submittedName>
</protein>
<feature type="chain" id="PRO_5046489121" evidence="6">
    <location>
        <begin position="23"/>
        <end position="440"/>
    </location>
</feature>
<geneLocation type="plasmid" evidence="7 8">
    <name>unnamed1</name>
</geneLocation>
<feature type="transmembrane region" description="Helical" evidence="5">
    <location>
        <begin position="48"/>
        <end position="67"/>
    </location>
</feature>